<reference evidence="1" key="1">
    <citation type="journal article" date="2012" name="Nature">
        <title>The tomato genome sequence provides insights into fleshy fruit evolution.</title>
        <authorList>
            <consortium name="Tomato Genome Consortium"/>
        </authorList>
    </citation>
    <scope>NUCLEOTIDE SEQUENCE [LARGE SCALE GENOMIC DNA]</scope>
    <source>
        <strain evidence="1">cv. Heinz 1706</strain>
    </source>
</reference>
<dbReference type="EnsemblPlants" id="Solyc07g007775.1.1">
    <property type="protein sequence ID" value="Solyc07g007775.1.1"/>
    <property type="gene ID" value="Solyc07g007775.1"/>
</dbReference>
<dbReference type="InParanoid" id="A0A3Q7H750"/>
<keyword evidence="2" id="KW-1185">Reference proteome</keyword>
<dbReference type="Proteomes" id="UP000004994">
    <property type="component" value="Chromosome 7"/>
</dbReference>
<name>A0A3Q7H750_SOLLC</name>
<evidence type="ECO:0000313" key="1">
    <source>
        <dbReference type="EnsemblPlants" id="Solyc07g007775.1.1"/>
    </source>
</evidence>
<dbReference type="Gramene" id="Solyc07g007775.1.1">
    <property type="protein sequence ID" value="Solyc07g007775.1.1"/>
    <property type="gene ID" value="Solyc07g007775.1"/>
</dbReference>
<proteinExistence type="predicted"/>
<dbReference type="AlphaFoldDB" id="A0A3Q7H750"/>
<organism evidence="1">
    <name type="scientific">Solanum lycopersicum</name>
    <name type="common">Tomato</name>
    <name type="synonym">Lycopersicon esculentum</name>
    <dbReference type="NCBI Taxonomy" id="4081"/>
    <lineage>
        <taxon>Eukaryota</taxon>
        <taxon>Viridiplantae</taxon>
        <taxon>Streptophyta</taxon>
        <taxon>Embryophyta</taxon>
        <taxon>Tracheophyta</taxon>
        <taxon>Spermatophyta</taxon>
        <taxon>Magnoliopsida</taxon>
        <taxon>eudicotyledons</taxon>
        <taxon>Gunneridae</taxon>
        <taxon>Pentapetalae</taxon>
        <taxon>asterids</taxon>
        <taxon>lamiids</taxon>
        <taxon>Solanales</taxon>
        <taxon>Solanaceae</taxon>
        <taxon>Solanoideae</taxon>
        <taxon>Solaneae</taxon>
        <taxon>Solanum</taxon>
        <taxon>Solanum subgen. Lycopersicon</taxon>
    </lineage>
</organism>
<sequence length="60" mass="6443">METHTFLGLLAKIKGKVHHDSLLSGPSSVVLVLHCCLGLAHPTNSTSKKPLISQHYIILG</sequence>
<protein>
    <submittedName>
        <fullName evidence="1">Uncharacterized protein</fullName>
    </submittedName>
</protein>
<accession>A0A3Q7H750</accession>
<reference evidence="1" key="2">
    <citation type="submission" date="2019-01" db="UniProtKB">
        <authorList>
            <consortium name="EnsemblPlants"/>
        </authorList>
    </citation>
    <scope>IDENTIFICATION</scope>
    <source>
        <strain evidence="1">cv. Heinz 1706</strain>
    </source>
</reference>
<evidence type="ECO:0000313" key="2">
    <source>
        <dbReference type="Proteomes" id="UP000004994"/>
    </source>
</evidence>